<reference evidence="1 2" key="1">
    <citation type="submission" date="2019-10" db="EMBL/GenBank/DDBJ databases">
        <title>Draft Genome Assembly of Rhodococcus zopfii DSM44189.</title>
        <authorList>
            <person name="Sutton J.M."/>
            <person name="Akob D.M."/>
            <person name="Bushman T.J."/>
        </authorList>
    </citation>
    <scope>NUCLEOTIDE SEQUENCE [LARGE SCALE GENOMIC DNA]</scope>
    <source>
        <strain evidence="1 2">DSM 44189</strain>
    </source>
</reference>
<gene>
    <name evidence="1" type="ORF">F8M49_27445</name>
</gene>
<dbReference type="EMBL" id="WBMO01000005">
    <property type="protein sequence ID" value="MDV2478206.1"/>
    <property type="molecule type" value="Genomic_DNA"/>
</dbReference>
<comment type="caution">
    <text evidence="1">The sequence shown here is derived from an EMBL/GenBank/DDBJ whole genome shotgun (WGS) entry which is preliminary data.</text>
</comment>
<dbReference type="InterPro" id="IPR045425">
    <property type="entry name" value="DUF6508"/>
</dbReference>
<organism evidence="1 2">
    <name type="scientific">Rhodococcus zopfii</name>
    <dbReference type="NCBI Taxonomy" id="43772"/>
    <lineage>
        <taxon>Bacteria</taxon>
        <taxon>Bacillati</taxon>
        <taxon>Actinomycetota</taxon>
        <taxon>Actinomycetes</taxon>
        <taxon>Mycobacteriales</taxon>
        <taxon>Nocardiaceae</taxon>
        <taxon>Rhodococcus</taxon>
    </lineage>
</organism>
<dbReference type="Proteomes" id="UP001275440">
    <property type="component" value="Unassembled WGS sequence"/>
</dbReference>
<sequence length="146" mass="15654">MVADSGRTSAGRVSPDDIPFRDALAGLTADDWAELRALVSTIDDHQAPYGESDGSPFGGPVVTETMRFVDDRGLIVSFDWTAWEGKPIVERCDSAALAGASAEDCLRTLTVLSRADRFALGTLVEAFDRGLVQTLLHRLLETTGNA</sequence>
<protein>
    <submittedName>
        <fullName evidence="1">Uncharacterized protein</fullName>
    </submittedName>
</protein>
<keyword evidence="2" id="KW-1185">Reference proteome</keyword>
<evidence type="ECO:0000313" key="1">
    <source>
        <dbReference type="EMBL" id="MDV2478206.1"/>
    </source>
</evidence>
<proteinExistence type="predicted"/>
<name>A0ABU3WW49_9NOCA</name>
<evidence type="ECO:0000313" key="2">
    <source>
        <dbReference type="Proteomes" id="UP001275440"/>
    </source>
</evidence>
<accession>A0ABU3WW49</accession>
<dbReference type="Pfam" id="PF20118">
    <property type="entry name" value="DUF6508"/>
    <property type="match status" value="1"/>
</dbReference>